<evidence type="ECO:0000256" key="12">
    <source>
        <dbReference type="ARBA" id="ARBA00042677"/>
    </source>
</evidence>
<evidence type="ECO:0000256" key="5">
    <source>
        <dbReference type="ARBA" id="ARBA00022763"/>
    </source>
</evidence>
<accession>A0AAD5K6D5</accession>
<keyword evidence="16" id="KW-1185">Reference proteome</keyword>
<organism evidence="15 16">
    <name type="scientific">Phascolomyces articulosus</name>
    <dbReference type="NCBI Taxonomy" id="60185"/>
    <lineage>
        <taxon>Eukaryota</taxon>
        <taxon>Fungi</taxon>
        <taxon>Fungi incertae sedis</taxon>
        <taxon>Mucoromycota</taxon>
        <taxon>Mucoromycotina</taxon>
        <taxon>Mucoromycetes</taxon>
        <taxon>Mucorales</taxon>
        <taxon>Lichtheimiaceae</taxon>
        <taxon>Phascolomyces</taxon>
    </lineage>
</organism>
<reference evidence="15" key="1">
    <citation type="journal article" date="2022" name="IScience">
        <title>Evolution of zygomycete secretomes and the origins of terrestrial fungal ecologies.</title>
        <authorList>
            <person name="Chang Y."/>
            <person name="Wang Y."/>
            <person name="Mondo S."/>
            <person name="Ahrendt S."/>
            <person name="Andreopoulos W."/>
            <person name="Barry K."/>
            <person name="Beard J."/>
            <person name="Benny G.L."/>
            <person name="Blankenship S."/>
            <person name="Bonito G."/>
            <person name="Cuomo C."/>
            <person name="Desiro A."/>
            <person name="Gervers K.A."/>
            <person name="Hundley H."/>
            <person name="Kuo A."/>
            <person name="LaButti K."/>
            <person name="Lang B.F."/>
            <person name="Lipzen A."/>
            <person name="O'Donnell K."/>
            <person name="Pangilinan J."/>
            <person name="Reynolds N."/>
            <person name="Sandor L."/>
            <person name="Smith M.E."/>
            <person name="Tsang A."/>
            <person name="Grigoriev I.V."/>
            <person name="Stajich J.E."/>
            <person name="Spatafora J.W."/>
        </authorList>
    </citation>
    <scope>NUCLEOTIDE SEQUENCE</scope>
    <source>
        <strain evidence="15">RSA 2281</strain>
    </source>
</reference>
<sequence>MDYDGVIREYPTIVIDRFKPRVGVKHFFLTHAHSDHTQGLENTRFSENVYCSEATAKLLMQKRVRGELYFGHLKDRLITRIFFESFILDTREHGKLTITFLPSNHCPGAVMIMIEGKNGTILHTGDTRLEKDYVNNYLTDLQFKKIKHLYLDTTFCTDHHREFITKKQSVLLLCDLIDSFPGNHHFYLDFWMYGYEQAWWHIAQKYSTKIHVSKERYQLYCQLDENTFKYILTTDATATRFHSCKWENSCRQHEGVTISIQAVPIIGNNARSWSADDYKLRSDLPKHTKVHQQMIITFSMHSSLFELVDFVKLVGPKRITPIVAHGRKWETVASMLNLLRSYGACFGLDGYNSTSSSSTSLSTLDLPAEYNQYKKVSLRSSHSFATSTDENIVPQSAPTTDMDRSQYDTYQSNKILELQHHKRVVPGSMPSEAHCSKNNSFQSSLSFSLYQGSFNSSTSSSSYQSHHDISTNDTSETKQEVACSISSEESSFLEILSGPPAASGSLGASSPENEESKPLTKWDRAAISWRASILNRKRPHNATAETLSWDGNSTYEEIIPTEADRIPKRTLAPLNGAKPTATATATASASSCKAKTINNTITNSNTTTSTPTQNKHSTSMKSAGYGTTIEKPICLD</sequence>
<keyword evidence="9" id="KW-0234">DNA repair</keyword>
<dbReference type="GO" id="GO:0035312">
    <property type="term" value="F:5'-3' DNA exonuclease activity"/>
    <property type="evidence" value="ECO:0007669"/>
    <property type="project" value="TreeGrafter"/>
</dbReference>
<dbReference type="GO" id="GO:0004519">
    <property type="term" value="F:endonuclease activity"/>
    <property type="evidence" value="ECO:0007669"/>
    <property type="project" value="UniProtKB-KW"/>
</dbReference>
<dbReference type="AlphaFoldDB" id="A0AAD5K6D5"/>
<evidence type="ECO:0000313" key="16">
    <source>
        <dbReference type="Proteomes" id="UP001209540"/>
    </source>
</evidence>
<comment type="subcellular location">
    <subcellularLocation>
        <location evidence="1">Nucleus</location>
    </subcellularLocation>
</comment>
<dbReference type="InterPro" id="IPR001279">
    <property type="entry name" value="Metallo-B-lactamas"/>
</dbReference>
<dbReference type="Proteomes" id="UP001209540">
    <property type="component" value="Unassembled WGS sequence"/>
</dbReference>
<dbReference type="Gene3D" id="3.40.50.12650">
    <property type="match status" value="1"/>
</dbReference>
<evidence type="ECO:0000256" key="4">
    <source>
        <dbReference type="ARBA" id="ARBA00022759"/>
    </source>
</evidence>
<dbReference type="EMBL" id="JAIXMP010000007">
    <property type="protein sequence ID" value="KAI9270758.1"/>
    <property type="molecule type" value="Genomic_DNA"/>
</dbReference>
<dbReference type="GO" id="GO:0006303">
    <property type="term" value="P:double-strand break repair via nonhomologous end joining"/>
    <property type="evidence" value="ECO:0007669"/>
    <property type="project" value="TreeGrafter"/>
</dbReference>
<dbReference type="GO" id="GO:0000723">
    <property type="term" value="P:telomere maintenance"/>
    <property type="evidence" value="ECO:0007669"/>
    <property type="project" value="TreeGrafter"/>
</dbReference>
<dbReference type="SMART" id="SM00849">
    <property type="entry name" value="Lactamase_B"/>
    <property type="match status" value="1"/>
</dbReference>
<dbReference type="Pfam" id="PF23023">
    <property type="entry name" value="Anti-Pycsar_Apyc1"/>
    <property type="match status" value="1"/>
</dbReference>
<evidence type="ECO:0000259" key="14">
    <source>
        <dbReference type="SMART" id="SM00849"/>
    </source>
</evidence>
<evidence type="ECO:0000313" key="15">
    <source>
        <dbReference type="EMBL" id="KAI9270758.1"/>
    </source>
</evidence>
<keyword evidence="6" id="KW-0378">Hydrolase</keyword>
<evidence type="ECO:0000256" key="3">
    <source>
        <dbReference type="ARBA" id="ARBA00022722"/>
    </source>
</evidence>
<reference evidence="15" key="2">
    <citation type="submission" date="2023-02" db="EMBL/GenBank/DDBJ databases">
        <authorList>
            <consortium name="DOE Joint Genome Institute"/>
            <person name="Mondo S.J."/>
            <person name="Chang Y."/>
            <person name="Wang Y."/>
            <person name="Ahrendt S."/>
            <person name="Andreopoulos W."/>
            <person name="Barry K."/>
            <person name="Beard J."/>
            <person name="Benny G.L."/>
            <person name="Blankenship S."/>
            <person name="Bonito G."/>
            <person name="Cuomo C."/>
            <person name="Desiro A."/>
            <person name="Gervers K.A."/>
            <person name="Hundley H."/>
            <person name="Kuo A."/>
            <person name="LaButti K."/>
            <person name="Lang B.F."/>
            <person name="Lipzen A."/>
            <person name="O'Donnell K."/>
            <person name="Pangilinan J."/>
            <person name="Reynolds N."/>
            <person name="Sandor L."/>
            <person name="Smith M.W."/>
            <person name="Tsang A."/>
            <person name="Grigoriev I.V."/>
            <person name="Stajich J.E."/>
            <person name="Spatafora J.W."/>
        </authorList>
    </citation>
    <scope>NUCLEOTIDE SEQUENCE</scope>
    <source>
        <strain evidence="15">RSA 2281</strain>
    </source>
</reference>
<dbReference type="GO" id="GO:0005634">
    <property type="term" value="C:nucleus"/>
    <property type="evidence" value="ECO:0007669"/>
    <property type="project" value="UniProtKB-SubCell"/>
</dbReference>
<evidence type="ECO:0000256" key="7">
    <source>
        <dbReference type="ARBA" id="ARBA00022839"/>
    </source>
</evidence>
<dbReference type="Pfam" id="PF07522">
    <property type="entry name" value="DRMBL"/>
    <property type="match status" value="1"/>
</dbReference>
<feature type="compositionally biased region" description="Polar residues" evidence="13">
    <location>
        <begin position="611"/>
        <end position="621"/>
    </location>
</feature>
<keyword evidence="7" id="KW-0269">Exonuclease</keyword>
<gene>
    <name evidence="15" type="ORF">BDA99DRAFT_502620</name>
</gene>
<dbReference type="GO" id="GO:0036297">
    <property type="term" value="P:interstrand cross-link repair"/>
    <property type="evidence" value="ECO:0007669"/>
    <property type="project" value="TreeGrafter"/>
</dbReference>
<feature type="compositionally biased region" description="Low complexity" evidence="13">
    <location>
        <begin position="600"/>
        <end position="610"/>
    </location>
</feature>
<dbReference type="GO" id="GO:0006310">
    <property type="term" value="P:DNA recombination"/>
    <property type="evidence" value="ECO:0007669"/>
    <property type="project" value="UniProtKB-KW"/>
</dbReference>
<evidence type="ECO:0000256" key="2">
    <source>
        <dbReference type="ARBA" id="ARBA00010304"/>
    </source>
</evidence>
<evidence type="ECO:0000256" key="11">
    <source>
        <dbReference type="ARBA" id="ARBA00039759"/>
    </source>
</evidence>
<evidence type="ECO:0000256" key="8">
    <source>
        <dbReference type="ARBA" id="ARBA00023172"/>
    </source>
</evidence>
<dbReference type="PANTHER" id="PTHR23240">
    <property type="entry name" value="DNA CROSS-LINK REPAIR PROTEIN PSO2/SNM1-RELATED"/>
    <property type="match status" value="1"/>
</dbReference>
<dbReference type="SUPFAM" id="SSF56281">
    <property type="entry name" value="Metallo-hydrolase/oxidoreductase"/>
    <property type="match status" value="1"/>
</dbReference>
<feature type="domain" description="Metallo-beta-lactamase" evidence="14">
    <location>
        <begin position="2"/>
        <end position="184"/>
    </location>
</feature>
<dbReference type="Gene3D" id="3.60.15.10">
    <property type="entry name" value="Ribonuclease Z/Hydroxyacylglutathione hydrolase-like"/>
    <property type="match status" value="1"/>
</dbReference>
<proteinExistence type="inferred from homology"/>
<evidence type="ECO:0000256" key="6">
    <source>
        <dbReference type="ARBA" id="ARBA00022801"/>
    </source>
</evidence>
<dbReference type="InterPro" id="IPR011084">
    <property type="entry name" value="DRMBL"/>
</dbReference>
<keyword evidence="10" id="KW-0539">Nucleus</keyword>
<dbReference type="GO" id="GO:0003684">
    <property type="term" value="F:damaged DNA binding"/>
    <property type="evidence" value="ECO:0007669"/>
    <property type="project" value="TreeGrafter"/>
</dbReference>
<feature type="region of interest" description="Disordered" evidence="13">
    <location>
        <begin position="496"/>
        <end position="520"/>
    </location>
</feature>
<comment type="caution">
    <text evidence="15">The sequence shown here is derived from an EMBL/GenBank/DDBJ whole genome shotgun (WGS) entry which is preliminary data.</text>
</comment>
<keyword evidence="4" id="KW-0255">Endonuclease</keyword>
<evidence type="ECO:0000256" key="10">
    <source>
        <dbReference type="ARBA" id="ARBA00023242"/>
    </source>
</evidence>
<protein>
    <recommendedName>
        <fullName evidence="11">Protein artemis</fullName>
    </recommendedName>
    <alternativeName>
        <fullName evidence="12">DNA cross-link repair 1C protein</fullName>
    </alternativeName>
</protein>
<feature type="compositionally biased region" description="Low complexity" evidence="13">
    <location>
        <begin position="496"/>
        <end position="511"/>
    </location>
</feature>
<evidence type="ECO:0000256" key="9">
    <source>
        <dbReference type="ARBA" id="ARBA00023204"/>
    </source>
</evidence>
<comment type="similarity">
    <text evidence="2">Belongs to the DNA repair metallo-beta-lactamase (DRMBL) family.</text>
</comment>
<feature type="region of interest" description="Disordered" evidence="13">
    <location>
        <begin position="600"/>
        <end position="623"/>
    </location>
</feature>
<feature type="compositionally biased region" description="Basic and acidic residues" evidence="13">
    <location>
        <begin position="465"/>
        <end position="479"/>
    </location>
</feature>
<evidence type="ECO:0000256" key="13">
    <source>
        <dbReference type="SAM" id="MobiDB-lite"/>
    </source>
</evidence>
<feature type="region of interest" description="Disordered" evidence="13">
    <location>
        <begin position="458"/>
        <end position="483"/>
    </location>
</feature>
<dbReference type="InterPro" id="IPR036866">
    <property type="entry name" value="RibonucZ/Hydroxyglut_hydro"/>
</dbReference>
<keyword evidence="8" id="KW-0233">DNA recombination</keyword>
<dbReference type="PANTHER" id="PTHR23240:SF8">
    <property type="entry name" value="PROTEIN ARTEMIS"/>
    <property type="match status" value="1"/>
</dbReference>
<keyword evidence="5" id="KW-0227">DNA damage</keyword>
<evidence type="ECO:0000256" key="1">
    <source>
        <dbReference type="ARBA" id="ARBA00004123"/>
    </source>
</evidence>
<name>A0AAD5K6D5_9FUNG</name>
<keyword evidence="3" id="KW-0540">Nuclease</keyword>